<comment type="caution">
    <text evidence="3">The sequence shown here is derived from an EMBL/GenBank/DDBJ whole genome shotgun (WGS) entry which is preliminary data.</text>
</comment>
<dbReference type="EMBL" id="CACRXK020004787">
    <property type="protein sequence ID" value="CAB4004022.1"/>
    <property type="molecule type" value="Genomic_DNA"/>
</dbReference>
<proteinExistence type="predicted"/>
<evidence type="ECO:0000256" key="2">
    <source>
        <dbReference type="SAM" id="Phobius"/>
    </source>
</evidence>
<keyword evidence="2" id="KW-1133">Transmembrane helix</keyword>
<protein>
    <submittedName>
        <fullName evidence="3">Uncharacterized protein</fullName>
    </submittedName>
</protein>
<gene>
    <name evidence="3" type="ORF">PACLA_8A009431</name>
</gene>
<accession>A0A7D9EAS4</accession>
<keyword evidence="4" id="KW-1185">Reference proteome</keyword>
<organism evidence="3 4">
    <name type="scientific">Paramuricea clavata</name>
    <name type="common">Red gorgonian</name>
    <name type="synonym">Violescent sea-whip</name>
    <dbReference type="NCBI Taxonomy" id="317549"/>
    <lineage>
        <taxon>Eukaryota</taxon>
        <taxon>Metazoa</taxon>
        <taxon>Cnidaria</taxon>
        <taxon>Anthozoa</taxon>
        <taxon>Octocorallia</taxon>
        <taxon>Malacalcyonacea</taxon>
        <taxon>Plexauridae</taxon>
        <taxon>Paramuricea</taxon>
    </lineage>
</organism>
<reference evidence="3" key="1">
    <citation type="submission" date="2020-04" db="EMBL/GenBank/DDBJ databases">
        <authorList>
            <person name="Alioto T."/>
            <person name="Alioto T."/>
            <person name="Gomez Garrido J."/>
        </authorList>
    </citation>
    <scope>NUCLEOTIDE SEQUENCE</scope>
    <source>
        <strain evidence="3">A484AB</strain>
    </source>
</reference>
<feature type="compositionally biased region" description="Polar residues" evidence="1">
    <location>
        <begin position="116"/>
        <end position="126"/>
    </location>
</feature>
<name>A0A7D9EAS4_PARCT</name>
<feature type="transmembrane region" description="Helical" evidence="2">
    <location>
        <begin position="6"/>
        <end position="27"/>
    </location>
</feature>
<evidence type="ECO:0000313" key="3">
    <source>
        <dbReference type="EMBL" id="CAB4004022.1"/>
    </source>
</evidence>
<keyword evidence="2" id="KW-0812">Transmembrane</keyword>
<dbReference type="Proteomes" id="UP001152795">
    <property type="component" value="Unassembled WGS sequence"/>
</dbReference>
<sequence length="126" mass="14546">MSKVFFALFSVSLVVILALGIVVVFLWKKMQRMKDNNFRMKEMQNIDGQRRATTGDNISAYDEVVTESGIHNDVIYDESFPSTHNNNNGDHKYEEPSNYEPLRRNPLQDQSDEHNYQSLTTSQKGN</sequence>
<dbReference type="AlphaFoldDB" id="A0A7D9EAS4"/>
<evidence type="ECO:0000313" key="4">
    <source>
        <dbReference type="Proteomes" id="UP001152795"/>
    </source>
</evidence>
<keyword evidence="2" id="KW-0472">Membrane</keyword>
<evidence type="ECO:0000256" key="1">
    <source>
        <dbReference type="SAM" id="MobiDB-lite"/>
    </source>
</evidence>
<feature type="region of interest" description="Disordered" evidence="1">
    <location>
        <begin position="76"/>
        <end position="126"/>
    </location>
</feature>